<sequence length="698" mass="79405">MTATTQIQFLKGIGPAKAKLFERLEIHTVEDLLHYYPRTYQDRRLDTPPNEYNSDALVVFKGRVLRTQEIPARSVLIFKAFLENEKGEHVECTWFKRRMYRGFRFDPFGTLKKDFKMNQEVWVIGKRDDKNNFFGNKITVDEHYPAADALTKLHAGRLTPIYGLTEGLTNKQFRQFVYEALQTSSLEREPEVLPPDLLSKRKLLSAPQALKAVHFPNSLAELQNARTRLAYEEFLLLATAWGIKRTQTKILAKDYSYQIKKTLLTPFRQQLGFEFTNSQKKVINEIFKDLCSPRPMNRLLQGDVGSGKTVVALCAMLLAAENGYQAALMAPTEILAEQHFLTFKRLLSGLNVNIAVLTSSTKTAARKKILKELAEGEIDILVGTHAVIQDEVQFHNLRLAVIDEQHRFGVKQRSRLKEKTAKLDLLTMTATPIPRTLALAFYGDLEVSTLNELPPGRQPIRTESATSKLAYDRVREEVQKGRQAYIVFPLIEESEKISAKAVTEEFEKLKKVFPQFRLAILHGQMSQAEKENVMADFAAHKTDILVATPVIEVGIDVKNATVMVIENAERFGLASLHQLRGRVGRGEHESYCILVPQHPGSVAKERVDIICATRDGFKIGERDMQLRGPGEILGTRQSGELEFKAGDIFKDKDILYWAIEDRDALLSQDPSLTAPEHARFRQKLVELYQKDWHLIDLS</sequence>
<dbReference type="PROSITE" id="PS51194">
    <property type="entry name" value="HELICASE_CTER"/>
    <property type="match status" value="1"/>
</dbReference>
<keyword evidence="19" id="KW-1185">Reference proteome</keyword>
<dbReference type="SMART" id="SM00490">
    <property type="entry name" value="HELICc"/>
    <property type="match status" value="1"/>
</dbReference>
<dbReference type="Gene3D" id="3.40.50.300">
    <property type="entry name" value="P-loop containing nucleotide triphosphate hydrolases"/>
    <property type="match status" value="2"/>
</dbReference>
<dbReference type="AlphaFoldDB" id="A0A1Y4DFF3"/>
<dbReference type="PROSITE" id="PS51192">
    <property type="entry name" value="HELICASE_ATP_BIND_1"/>
    <property type="match status" value="1"/>
</dbReference>
<evidence type="ECO:0000256" key="8">
    <source>
        <dbReference type="ARBA" id="ARBA00023125"/>
    </source>
</evidence>
<evidence type="ECO:0000256" key="9">
    <source>
        <dbReference type="ARBA" id="ARBA00023172"/>
    </source>
</evidence>
<keyword evidence="3 15" id="KW-0547">Nucleotide-binding</keyword>
<evidence type="ECO:0000256" key="10">
    <source>
        <dbReference type="ARBA" id="ARBA00023204"/>
    </source>
</evidence>
<keyword evidence="9 15" id="KW-0233">DNA recombination</keyword>
<organism evidence="18 19">
    <name type="scientific">Candidatus Avelusimicrobium gallicola</name>
    <dbReference type="NCBI Taxonomy" id="2562704"/>
    <lineage>
        <taxon>Bacteria</taxon>
        <taxon>Pseudomonadati</taxon>
        <taxon>Elusimicrobiota</taxon>
        <taxon>Elusimicrobia</taxon>
        <taxon>Elusimicrobiales</taxon>
        <taxon>Elusimicrobiaceae</taxon>
        <taxon>Candidatus Avelusimicrobium</taxon>
    </lineage>
</organism>
<evidence type="ECO:0000256" key="13">
    <source>
        <dbReference type="ARBA" id="ARBA00034808"/>
    </source>
</evidence>
<evidence type="ECO:0000256" key="1">
    <source>
        <dbReference type="ARBA" id="ARBA00007504"/>
    </source>
</evidence>
<reference evidence="19" key="1">
    <citation type="submission" date="2017-04" db="EMBL/GenBank/DDBJ databases">
        <title>Function of individual gut microbiota members based on whole genome sequencing of pure cultures obtained from chicken caecum.</title>
        <authorList>
            <person name="Medvecky M."/>
            <person name="Cejkova D."/>
            <person name="Polansky O."/>
            <person name="Karasova D."/>
            <person name="Kubasova T."/>
            <person name="Cizek A."/>
            <person name="Rychlik I."/>
        </authorList>
    </citation>
    <scope>NUCLEOTIDE SEQUENCE [LARGE SCALE GENOMIC DNA]</scope>
    <source>
        <strain evidence="19">An273</strain>
    </source>
</reference>
<proteinExistence type="inferred from homology"/>
<keyword evidence="8" id="KW-0238">DNA-binding</keyword>
<dbReference type="InterPro" id="IPR011545">
    <property type="entry name" value="DEAD/DEAH_box_helicase_dom"/>
</dbReference>
<evidence type="ECO:0000256" key="11">
    <source>
        <dbReference type="ARBA" id="ARBA00023235"/>
    </source>
</evidence>
<evidence type="ECO:0000313" key="19">
    <source>
        <dbReference type="Proteomes" id="UP000196368"/>
    </source>
</evidence>
<dbReference type="SMART" id="SM00487">
    <property type="entry name" value="DEXDc"/>
    <property type="match status" value="1"/>
</dbReference>
<dbReference type="Pfam" id="PF00271">
    <property type="entry name" value="Helicase_C"/>
    <property type="match status" value="1"/>
</dbReference>
<dbReference type="InterPro" id="IPR004609">
    <property type="entry name" value="ATP-dep_DNA_helicase_RecG"/>
</dbReference>
<dbReference type="InterPro" id="IPR012340">
    <property type="entry name" value="NA-bd_OB-fold"/>
</dbReference>
<dbReference type="GO" id="GO:0005524">
    <property type="term" value="F:ATP binding"/>
    <property type="evidence" value="ECO:0007669"/>
    <property type="project" value="UniProtKB-KW"/>
</dbReference>
<keyword evidence="11" id="KW-0413">Isomerase</keyword>
<dbReference type="Pfam" id="PF19833">
    <property type="entry name" value="RecG_dom3_C"/>
    <property type="match status" value="1"/>
</dbReference>
<dbReference type="EC" id="5.6.2.4" evidence="13 15"/>
<evidence type="ECO:0000256" key="14">
    <source>
        <dbReference type="ARBA" id="ARBA00048988"/>
    </source>
</evidence>
<dbReference type="NCBIfam" id="NF008165">
    <property type="entry name" value="PRK10917.1-3"/>
    <property type="match status" value="1"/>
</dbReference>
<evidence type="ECO:0000256" key="2">
    <source>
        <dbReference type="ARBA" id="ARBA00017846"/>
    </source>
</evidence>
<dbReference type="PANTHER" id="PTHR47964:SF1">
    <property type="entry name" value="ATP-DEPENDENT DNA HELICASE HOMOLOG RECG, CHLOROPLASTIC"/>
    <property type="match status" value="1"/>
</dbReference>
<dbReference type="NCBIfam" id="TIGR00643">
    <property type="entry name" value="recG"/>
    <property type="match status" value="1"/>
</dbReference>
<evidence type="ECO:0000259" key="17">
    <source>
        <dbReference type="PROSITE" id="PS51194"/>
    </source>
</evidence>
<dbReference type="NCBIfam" id="NF008168">
    <property type="entry name" value="PRK10917.2-2"/>
    <property type="match status" value="1"/>
</dbReference>
<dbReference type="OrthoDB" id="9804325at2"/>
<comment type="catalytic activity">
    <reaction evidence="12 15">
        <text>Couples ATP hydrolysis with the unwinding of duplex DNA by translocating in the 3'-5' direction.</text>
        <dbReference type="EC" id="5.6.2.4"/>
    </reaction>
</comment>
<dbReference type="Proteomes" id="UP000196368">
    <property type="component" value="Unassembled WGS sequence"/>
</dbReference>
<keyword evidence="6 15" id="KW-0347">Helicase</keyword>
<dbReference type="Pfam" id="PF00270">
    <property type="entry name" value="DEAD"/>
    <property type="match status" value="1"/>
</dbReference>
<dbReference type="GO" id="GO:0003677">
    <property type="term" value="F:DNA binding"/>
    <property type="evidence" value="ECO:0007669"/>
    <property type="project" value="UniProtKB-KW"/>
</dbReference>
<comment type="catalytic activity">
    <reaction evidence="14 15">
        <text>ATP + H2O = ADP + phosphate + H(+)</text>
        <dbReference type="Rhea" id="RHEA:13065"/>
        <dbReference type="ChEBI" id="CHEBI:15377"/>
        <dbReference type="ChEBI" id="CHEBI:15378"/>
        <dbReference type="ChEBI" id="CHEBI:30616"/>
        <dbReference type="ChEBI" id="CHEBI:43474"/>
        <dbReference type="ChEBI" id="CHEBI:456216"/>
        <dbReference type="EC" id="5.6.2.4"/>
    </reaction>
</comment>
<dbReference type="InterPro" id="IPR027417">
    <property type="entry name" value="P-loop_NTPase"/>
</dbReference>
<evidence type="ECO:0000256" key="15">
    <source>
        <dbReference type="RuleBase" id="RU363016"/>
    </source>
</evidence>
<comment type="similarity">
    <text evidence="1 15">Belongs to the helicase family. RecG subfamily.</text>
</comment>
<dbReference type="CDD" id="cd17992">
    <property type="entry name" value="DEXHc_RecG"/>
    <property type="match status" value="1"/>
</dbReference>
<evidence type="ECO:0000256" key="4">
    <source>
        <dbReference type="ARBA" id="ARBA00022763"/>
    </source>
</evidence>
<gene>
    <name evidence="18" type="ORF">B5F75_00955</name>
</gene>
<evidence type="ECO:0000256" key="3">
    <source>
        <dbReference type="ARBA" id="ARBA00022741"/>
    </source>
</evidence>
<evidence type="ECO:0000256" key="6">
    <source>
        <dbReference type="ARBA" id="ARBA00022806"/>
    </source>
</evidence>
<feature type="domain" description="Helicase C-terminal" evidence="17">
    <location>
        <begin position="466"/>
        <end position="649"/>
    </location>
</feature>
<keyword evidence="5 15" id="KW-0378">Hydrolase</keyword>
<dbReference type="Pfam" id="PF17191">
    <property type="entry name" value="RecG_wedge"/>
    <property type="match status" value="1"/>
</dbReference>
<comment type="caution">
    <text evidence="18">The sequence shown here is derived from an EMBL/GenBank/DDBJ whole genome shotgun (WGS) entry which is preliminary data.</text>
</comment>
<name>A0A1Y4DFF3_9BACT</name>
<evidence type="ECO:0000259" key="16">
    <source>
        <dbReference type="PROSITE" id="PS51192"/>
    </source>
</evidence>
<accession>A0A1Y4DFF3</accession>
<dbReference type="RefSeq" id="WP_087286555.1">
    <property type="nucleotide sequence ID" value="NZ_NFJD01000001.1"/>
</dbReference>
<dbReference type="PANTHER" id="PTHR47964">
    <property type="entry name" value="ATP-DEPENDENT DNA HELICASE HOMOLOG RECG, CHLOROPLASTIC"/>
    <property type="match status" value="1"/>
</dbReference>
<dbReference type="SUPFAM" id="SSF50249">
    <property type="entry name" value="Nucleic acid-binding proteins"/>
    <property type="match status" value="1"/>
</dbReference>
<comment type="function">
    <text evidence="15">Plays a critical role in recombination and DNA repair. Helps process Holliday junction intermediates to mature products by catalyzing branch migration. Has replication fork regression activity, unwinds stalled or blocked replication forks to make a HJ that can be resolved. Has a DNA unwinding activity characteristic of a DNA helicase with 3'-5' polarity.</text>
</comment>
<dbReference type="SUPFAM" id="SSF52540">
    <property type="entry name" value="P-loop containing nucleoside triphosphate hydrolases"/>
    <property type="match status" value="2"/>
</dbReference>
<dbReference type="InterPro" id="IPR045562">
    <property type="entry name" value="RecG_dom3_C"/>
</dbReference>
<dbReference type="GO" id="GO:0006310">
    <property type="term" value="P:DNA recombination"/>
    <property type="evidence" value="ECO:0007669"/>
    <property type="project" value="UniProtKB-UniRule"/>
</dbReference>
<dbReference type="GO" id="GO:0043138">
    <property type="term" value="F:3'-5' DNA helicase activity"/>
    <property type="evidence" value="ECO:0007669"/>
    <property type="project" value="UniProtKB-EC"/>
</dbReference>
<evidence type="ECO:0000313" key="18">
    <source>
        <dbReference type="EMBL" id="OUO57372.1"/>
    </source>
</evidence>
<dbReference type="EMBL" id="NFJD01000001">
    <property type="protein sequence ID" value="OUO57372.1"/>
    <property type="molecule type" value="Genomic_DNA"/>
</dbReference>
<dbReference type="InterPro" id="IPR014001">
    <property type="entry name" value="Helicase_ATP-bd"/>
</dbReference>
<dbReference type="InterPro" id="IPR001650">
    <property type="entry name" value="Helicase_C-like"/>
</dbReference>
<evidence type="ECO:0000256" key="12">
    <source>
        <dbReference type="ARBA" id="ARBA00034617"/>
    </source>
</evidence>
<feature type="domain" description="Helicase ATP-binding" evidence="16">
    <location>
        <begin position="289"/>
        <end position="450"/>
    </location>
</feature>
<dbReference type="GO" id="GO:0006281">
    <property type="term" value="P:DNA repair"/>
    <property type="evidence" value="ECO:0007669"/>
    <property type="project" value="UniProtKB-UniRule"/>
</dbReference>
<dbReference type="InterPro" id="IPR033454">
    <property type="entry name" value="RecG_wedge"/>
</dbReference>
<keyword evidence="4 15" id="KW-0227">DNA damage</keyword>
<keyword evidence="7 15" id="KW-0067">ATP-binding</keyword>
<protein>
    <recommendedName>
        <fullName evidence="2 15">ATP-dependent DNA helicase RecG</fullName>
        <ecNumber evidence="13 15">5.6.2.4</ecNumber>
    </recommendedName>
</protein>
<dbReference type="GO" id="GO:0016887">
    <property type="term" value="F:ATP hydrolysis activity"/>
    <property type="evidence" value="ECO:0007669"/>
    <property type="project" value="RHEA"/>
</dbReference>
<dbReference type="InterPro" id="IPR047112">
    <property type="entry name" value="RecG/Mfd"/>
</dbReference>
<evidence type="ECO:0000256" key="7">
    <source>
        <dbReference type="ARBA" id="ARBA00022840"/>
    </source>
</evidence>
<keyword evidence="10 15" id="KW-0234">DNA repair</keyword>
<evidence type="ECO:0000256" key="5">
    <source>
        <dbReference type="ARBA" id="ARBA00022801"/>
    </source>
</evidence>